<dbReference type="RefSeq" id="XP_024747825.1">
    <property type="nucleotide sequence ID" value="XM_024896186.1"/>
</dbReference>
<dbReference type="GeneID" id="36604304"/>
<dbReference type="AlphaFoldDB" id="A0A2T4B596"/>
<dbReference type="EMBL" id="KZ680217">
    <property type="protein sequence ID" value="PTB64505.1"/>
    <property type="molecule type" value="Genomic_DNA"/>
</dbReference>
<dbReference type="Proteomes" id="UP000241546">
    <property type="component" value="Unassembled WGS sequence"/>
</dbReference>
<keyword evidence="3" id="KW-1185">Reference proteome</keyword>
<feature type="compositionally biased region" description="Pro residues" evidence="1">
    <location>
        <begin position="7"/>
        <end position="17"/>
    </location>
</feature>
<feature type="region of interest" description="Disordered" evidence="1">
    <location>
        <begin position="1"/>
        <end position="24"/>
    </location>
</feature>
<reference evidence="3" key="1">
    <citation type="submission" date="2016-07" db="EMBL/GenBank/DDBJ databases">
        <title>Multiple horizontal gene transfer events from other fungi enriched the ability of initially mycotrophic Trichoderma (Ascomycota) to feed on dead plant biomass.</title>
        <authorList>
            <consortium name="DOE Joint Genome Institute"/>
            <person name="Atanasova L."/>
            <person name="Chenthamara K."/>
            <person name="Zhang J."/>
            <person name="Grujic M."/>
            <person name="Henrissat B."/>
            <person name="Kuo A."/>
            <person name="Aerts A."/>
            <person name="Salamov A."/>
            <person name="Lipzen A."/>
            <person name="Labutti K."/>
            <person name="Barry K."/>
            <person name="Miao Y."/>
            <person name="Rahimi M.J."/>
            <person name="Shen Q."/>
            <person name="Grigoriev I.V."/>
            <person name="Kubicek C.P."/>
            <person name="Druzhinina I.S."/>
        </authorList>
    </citation>
    <scope>NUCLEOTIDE SEQUENCE [LARGE SCALE GENOMIC DNA]</scope>
    <source>
        <strain evidence="3">TUCIM 6016</strain>
    </source>
</reference>
<evidence type="ECO:0000313" key="2">
    <source>
        <dbReference type="EMBL" id="PTB64505.1"/>
    </source>
</evidence>
<proteinExistence type="predicted"/>
<organism evidence="2 3">
    <name type="scientific">Trichoderma citrinoviride</name>
    <dbReference type="NCBI Taxonomy" id="58853"/>
    <lineage>
        <taxon>Eukaryota</taxon>
        <taxon>Fungi</taxon>
        <taxon>Dikarya</taxon>
        <taxon>Ascomycota</taxon>
        <taxon>Pezizomycotina</taxon>
        <taxon>Sordariomycetes</taxon>
        <taxon>Hypocreomycetidae</taxon>
        <taxon>Hypocreales</taxon>
        <taxon>Hypocreaceae</taxon>
        <taxon>Trichoderma</taxon>
    </lineage>
</organism>
<evidence type="ECO:0000313" key="3">
    <source>
        <dbReference type="Proteomes" id="UP000241546"/>
    </source>
</evidence>
<sequence>MARFWPTPKPAGLPPILTPSAKKSTNTDYKCLYGFTRLGRASREDSSAAEVASQSRSQAIIPRYQSGVAAAALPPVSQGAEMVTGHLQAGICVRMLDMVTQ</sequence>
<protein>
    <submittedName>
        <fullName evidence="2">Uncharacterized protein</fullName>
    </submittedName>
</protein>
<evidence type="ECO:0000256" key="1">
    <source>
        <dbReference type="SAM" id="MobiDB-lite"/>
    </source>
</evidence>
<accession>A0A2T4B596</accession>
<gene>
    <name evidence="2" type="ORF">BBK36DRAFT_1179735</name>
</gene>
<name>A0A2T4B596_9HYPO</name>